<feature type="transmembrane region" description="Helical" evidence="5">
    <location>
        <begin position="271"/>
        <end position="290"/>
    </location>
</feature>
<dbReference type="EMBL" id="CP084166">
    <property type="protein sequence ID" value="UJG40368.1"/>
    <property type="molecule type" value="Genomic_DNA"/>
</dbReference>
<feature type="transmembrane region" description="Helical" evidence="5">
    <location>
        <begin position="68"/>
        <end position="88"/>
    </location>
</feature>
<proteinExistence type="predicted"/>
<evidence type="ECO:0000256" key="2">
    <source>
        <dbReference type="ARBA" id="ARBA00022692"/>
    </source>
</evidence>
<dbReference type="Pfam" id="PF14378">
    <property type="entry name" value="PAP2_3"/>
    <property type="match status" value="1"/>
</dbReference>
<sequence length="353" mass="40781">MKEGLLKYYFANIQQNLSNVKDYFQPYLVEFRDHVEKTKFEGKAIYMLDFLFILYLFVIALLGRVFVVRINIMTILLIFGILIISVIMYKVEPIKFKKPFSLLLDFSPFIFIWLSYDSLAIVQEKLIYPRVHTTELYNLDMKLFSWMLRGLSPNEWFATTFSSLTVDVFFGFTYILHTVIPFIIIVLMLLGKDRKNIRFTVLSFSIVSLISFITYVVFPAAAPWYIAQYGFNSPSPNISYSESVTAGLSRIDELLGISLFQTVYSFESNSFASLPSVHAAYAMSAALCAYNKWKKKSLIFTAPYVFAILFGAIYFYHHFVIDLIVGVAYSLIAHFLTQKIVKKASNNEKLFLK</sequence>
<evidence type="ECO:0000313" key="7">
    <source>
        <dbReference type="EMBL" id="UJG40368.1"/>
    </source>
</evidence>
<dbReference type="PANTHER" id="PTHR31310:SF7">
    <property type="entry name" value="PA-PHOSPHATASE RELATED-FAMILY PROTEIN DDB_G0268928"/>
    <property type="match status" value="1"/>
</dbReference>
<evidence type="ECO:0000256" key="1">
    <source>
        <dbReference type="ARBA" id="ARBA00004141"/>
    </source>
</evidence>
<dbReference type="InterPro" id="IPR026841">
    <property type="entry name" value="Aur1/Ipt1"/>
</dbReference>
<organism evidence="7">
    <name type="scientific">Candidatus Heimdallarchaeum aukensis</name>
    <dbReference type="NCBI Taxonomy" id="2876573"/>
    <lineage>
        <taxon>Archaea</taxon>
        <taxon>Promethearchaeati</taxon>
        <taxon>Candidatus Heimdallarchaeota</taxon>
        <taxon>Candidatus Heimdallarchaeia (ex Rinke et al. 2021) (nom. nud.)</taxon>
        <taxon>Candidatus Heimdallarchaeales</taxon>
        <taxon>Candidatus Heimdallarchaeaceae</taxon>
        <taxon>Candidatus Heimdallarchaeum</taxon>
    </lineage>
</organism>
<feature type="transmembrane region" description="Helical" evidence="5">
    <location>
        <begin position="202"/>
        <end position="226"/>
    </location>
</feature>
<evidence type="ECO:0000256" key="3">
    <source>
        <dbReference type="ARBA" id="ARBA00022989"/>
    </source>
</evidence>
<accession>A0A9Y1BJT9</accession>
<dbReference type="InterPro" id="IPR036938">
    <property type="entry name" value="PAP2/HPO_sf"/>
</dbReference>
<feature type="domain" description="Inositolphosphotransferase Aur1/Ipt1" evidence="6">
    <location>
        <begin position="150"/>
        <end position="335"/>
    </location>
</feature>
<gene>
    <name evidence="7" type="ORF">K9W45_11065</name>
</gene>
<dbReference type="Gene3D" id="1.20.144.10">
    <property type="entry name" value="Phosphatidic acid phosphatase type 2/haloperoxidase"/>
    <property type="match status" value="1"/>
</dbReference>
<dbReference type="CDD" id="cd03386">
    <property type="entry name" value="PAP2_Aur1_like"/>
    <property type="match status" value="1"/>
</dbReference>
<evidence type="ECO:0000256" key="5">
    <source>
        <dbReference type="SAM" id="Phobius"/>
    </source>
</evidence>
<dbReference type="SUPFAM" id="SSF48317">
    <property type="entry name" value="Acid phosphatase/Vanadium-dependent haloperoxidase"/>
    <property type="match status" value="1"/>
</dbReference>
<feature type="transmembrane region" description="Helical" evidence="5">
    <location>
        <begin position="168"/>
        <end position="190"/>
    </location>
</feature>
<evidence type="ECO:0000259" key="6">
    <source>
        <dbReference type="Pfam" id="PF14378"/>
    </source>
</evidence>
<feature type="transmembrane region" description="Helical" evidence="5">
    <location>
        <begin position="100"/>
        <end position="116"/>
    </location>
</feature>
<dbReference type="InterPro" id="IPR052185">
    <property type="entry name" value="IPC_Synthase-Related"/>
</dbReference>
<protein>
    <submittedName>
        <fullName evidence="7">Phosphatase PAP2 family protein</fullName>
    </submittedName>
</protein>
<reference evidence="7" key="1">
    <citation type="journal article" date="2022" name="Nat. Microbiol.">
        <title>Unique mobile elements and scalable gene flow at the prokaryote-eukaryote boundary revealed by circularized Asgard archaea genomes.</title>
        <authorList>
            <person name="Wu F."/>
            <person name="Speth D.R."/>
            <person name="Philosof A."/>
            <person name="Cremiere A."/>
            <person name="Narayanan A."/>
            <person name="Barco R.A."/>
            <person name="Connon S.A."/>
            <person name="Amend J.P."/>
            <person name="Antoshechkin I.A."/>
            <person name="Orphan V.J."/>
        </authorList>
    </citation>
    <scope>NUCLEOTIDE SEQUENCE</scope>
    <source>
        <strain evidence="7">PM71</strain>
    </source>
</reference>
<keyword evidence="2 5" id="KW-0812">Transmembrane</keyword>
<comment type="subcellular location">
    <subcellularLocation>
        <location evidence="1">Membrane</location>
        <topology evidence="1">Multi-pass membrane protein</topology>
    </subcellularLocation>
</comment>
<keyword evidence="3 5" id="KW-1133">Transmembrane helix</keyword>
<dbReference type="Proteomes" id="UP001201020">
    <property type="component" value="Chromosome"/>
</dbReference>
<evidence type="ECO:0000256" key="4">
    <source>
        <dbReference type="ARBA" id="ARBA00023136"/>
    </source>
</evidence>
<feature type="transmembrane region" description="Helical" evidence="5">
    <location>
        <begin position="323"/>
        <end position="341"/>
    </location>
</feature>
<dbReference type="PANTHER" id="PTHR31310">
    <property type="match status" value="1"/>
</dbReference>
<dbReference type="AlphaFoldDB" id="A0A9Y1BJT9"/>
<feature type="transmembrane region" description="Helical" evidence="5">
    <location>
        <begin position="297"/>
        <end position="317"/>
    </location>
</feature>
<feature type="transmembrane region" description="Helical" evidence="5">
    <location>
        <begin position="44"/>
        <end position="62"/>
    </location>
</feature>
<dbReference type="GO" id="GO:0016020">
    <property type="term" value="C:membrane"/>
    <property type="evidence" value="ECO:0007669"/>
    <property type="project" value="UniProtKB-SubCell"/>
</dbReference>
<name>A0A9Y1BJT9_9ARCH</name>
<keyword evidence="4 5" id="KW-0472">Membrane</keyword>